<evidence type="ECO:0000256" key="1">
    <source>
        <dbReference type="SAM" id="Coils"/>
    </source>
</evidence>
<organism evidence="2 3">
    <name type="scientific">Triparma retinervis</name>
    <dbReference type="NCBI Taxonomy" id="2557542"/>
    <lineage>
        <taxon>Eukaryota</taxon>
        <taxon>Sar</taxon>
        <taxon>Stramenopiles</taxon>
        <taxon>Ochrophyta</taxon>
        <taxon>Bolidophyceae</taxon>
        <taxon>Parmales</taxon>
        <taxon>Triparmaceae</taxon>
        <taxon>Triparma</taxon>
    </lineage>
</organism>
<reference evidence="2" key="1">
    <citation type="submission" date="2022-07" db="EMBL/GenBank/DDBJ databases">
        <title>Genome analysis of Parmales, a sister group of diatoms, reveals the evolutionary specialization of diatoms from phago-mixotrophs to photoautotrophs.</title>
        <authorList>
            <person name="Ban H."/>
            <person name="Sato S."/>
            <person name="Yoshikawa S."/>
            <person name="Kazumasa Y."/>
            <person name="Nakamura Y."/>
            <person name="Ichinomiya M."/>
            <person name="Saitoh K."/>
            <person name="Sato N."/>
            <person name="Blanc-Mathieu R."/>
            <person name="Endo H."/>
            <person name="Kuwata A."/>
            <person name="Ogata H."/>
        </authorList>
    </citation>
    <scope>NUCLEOTIDE SEQUENCE</scope>
</reference>
<name>A0A9W7L7E2_9STRA</name>
<gene>
    <name evidence="2" type="ORF">TrRE_jg3475</name>
</gene>
<comment type="caution">
    <text evidence="2">The sequence shown here is derived from an EMBL/GenBank/DDBJ whole genome shotgun (WGS) entry which is preliminary data.</text>
</comment>
<keyword evidence="3" id="KW-1185">Reference proteome</keyword>
<protein>
    <submittedName>
        <fullName evidence="2">Uncharacterized protein</fullName>
    </submittedName>
</protein>
<evidence type="ECO:0000313" key="2">
    <source>
        <dbReference type="EMBL" id="GMI35614.1"/>
    </source>
</evidence>
<evidence type="ECO:0000313" key="3">
    <source>
        <dbReference type="Proteomes" id="UP001165082"/>
    </source>
</evidence>
<feature type="coiled-coil region" evidence="1">
    <location>
        <begin position="16"/>
        <end position="60"/>
    </location>
</feature>
<feature type="non-terminal residue" evidence="2">
    <location>
        <position position="94"/>
    </location>
</feature>
<sequence length="94" mass="10566">MPNVRNQLSRVDQGFLAALRQENDTLTTKNNTLKAALRKASSIELEASRLRVEVRSLRLEKLNFASTLLSPGSLAEAEERVGGGWFDEEFERSM</sequence>
<proteinExistence type="predicted"/>
<keyword evidence="1" id="KW-0175">Coiled coil</keyword>
<dbReference type="AlphaFoldDB" id="A0A9W7L7E2"/>
<accession>A0A9W7L7E2</accession>
<dbReference type="Proteomes" id="UP001165082">
    <property type="component" value="Unassembled WGS sequence"/>
</dbReference>
<dbReference type="EMBL" id="BRXZ01007901">
    <property type="protein sequence ID" value="GMI35614.1"/>
    <property type="molecule type" value="Genomic_DNA"/>
</dbReference>